<dbReference type="AlphaFoldDB" id="A0A4U9XU29"/>
<organism evidence="2 3">
    <name type="scientific">Streptococcus pseudoporcinus</name>
    <dbReference type="NCBI Taxonomy" id="361101"/>
    <lineage>
        <taxon>Bacteria</taxon>
        <taxon>Bacillati</taxon>
        <taxon>Bacillota</taxon>
        <taxon>Bacilli</taxon>
        <taxon>Lactobacillales</taxon>
        <taxon>Streptococcaceae</taxon>
        <taxon>Streptococcus</taxon>
    </lineage>
</organism>
<dbReference type="InterPro" id="IPR043797">
    <property type="entry name" value="MupG_N"/>
</dbReference>
<evidence type="ECO:0000259" key="1">
    <source>
        <dbReference type="Pfam" id="PF19200"/>
    </source>
</evidence>
<name>A0A4U9XU29_9STRE</name>
<dbReference type="PANTHER" id="PTHR38435:SF1">
    <property type="entry name" value="DUF871 DOMAIN-CONTAINING PROTEIN"/>
    <property type="match status" value="1"/>
</dbReference>
<gene>
    <name evidence="2" type="ORF">NCTC5385_00667</name>
</gene>
<feature type="domain" description="6-phospho-N-acetylmuramidase N-terminal" evidence="1">
    <location>
        <begin position="4"/>
        <end position="60"/>
    </location>
</feature>
<dbReference type="Proteomes" id="UP000304914">
    <property type="component" value="Chromosome"/>
</dbReference>
<accession>A0A4U9XU29</accession>
<proteinExistence type="predicted"/>
<dbReference type="Pfam" id="PF19200">
    <property type="entry name" value="MupG_N"/>
    <property type="match status" value="1"/>
</dbReference>
<dbReference type="PANTHER" id="PTHR38435">
    <property type="match status" value="1"/>
</dbReference>
<dbReference type="InterPro" id="IPR008589">
    <property type="entry name" value="MupG"/>
</dbReference>
<sequence length="67" mass="7490">MGTLGISIYPSKSTMVEMKAYIDLAVKYGYQRLFTSMLEVADNAQATVAIFTEIIQYGKRTSNISRC</sequence>
<reference evidence="2 3" key="1">
    <citation type="submission" date="2019-05" db="EMBL/GenBank/DDBJ databases">
        <authorList>
            <consortium name="Pathogen Informatics"/>
        </authorList>
    </citation>
    <scope>NUCLEOTIDE SEQUENCE [LARGE SCALE GENOMIC DNA]</scope>
    <source>
        <strain evidence="2 3">NCTC5385</strain>
    </source>
</reference>
<dbReference type="InterPro" id="IPR013785">
    <property type="entry name" value="Aldolase_TIM"/>
</dbReference>
<protein>
    <submittedName>
        <fullName evidence="2">Outer surface protein</fullName>
    </submittedName>
</protein>
<evidence type="ECO:0000313" key="2">
    <source>
        <dbReference type="EMBL" id="VTS16829.1"/>
    </source>
</evidence>
<evidence type="ECO:0000313" key="3">
    <source>
        <dbReference type="Proteomes" id="UP000304914"/>
    </source>
</evidence>
<dbReference type="SUPFAM" id="SSF51445">
    <property type="entry name" value="(Trans)glycosidases"/>
    <property type="match status" value="1"/>
</dbReference>
<dbReference type="InterPro" id="IPR017853">
    <property type="entry name" value="GH"/>
</dbReference>
<dbReference type="Gene3D" id="3.20.20.70">
    <property type="entry name" value="Aldolase class I"/>
    <property type="match status" value="1"/>
</dbReference>
<dbReference type="EMBL" id="LR594035">
    <property type="protein sequence ID" value="VTS16829.1"/>
    <property type="molecule type" value="Genomic_DNA"/>
</dbReference>